<dbReference type="EMBL" id="CM042046">
    <property type="protein sequence ID" value="KAI3676096.1"/>
    <property type="molecule type" value="Genomic_DNA"/>
</dbReference>
<organism evidence="1 2">
    <name type="scientific">Smallanthus sonchifolius</name>
    <dbReference type="NCBI Taxonomy" id="185202"/>
    <lineage>
        <taxon>Eukaryota</taxon>
        <taxon>Viridiplantae</taxon>
        <taxon>Streptophyta</taxon>
        <taxon>Embryophyta</taxon>
        <taxon>Tracheophyta</taxon>
        <taxon>Spermatophyta</taxon>
        <taxon>Magnoliopsida</taxon>
        <taxon>eudicotyledons</taxon>
        <taxon>Gunneridae</taxon>
        <taxon>Pentapetalae</taxon>
        <taxon>asterids</taxon>
        <taxon>campanulids</taxon>
        <taxon>Asterales</taxon>
        <taxon>Asteraceae</taxon>
        <taxon>Asteroideae</taxon>
        <taxon>Heliantheae alliance</taxon>
        <taxon>Millerieae</taxon>
        <taxon>Smallanthus</taxon>
    </lineage>
</organism>
<gene>
    <name evidence="1" type="ORF">L1987_85695</name>
</gene>
<protein>
    <submittedName>
        <fullName evidence="1">Uncharacterized protein</fullName>
    </submittedName>
</protein>
<dbReference type="Proteomes" id="UP001056120">
    <property type="component" value="Linkage Group LG29"/>
</dbReference>
<sequence length="249" mass="28089">MKRVHDAKIRLKTFAIGQKVWLFNSRLKLFPGKLKSKWTGPYLVTKVGHSGHIEIEDFGDHLRQTVNGHWLKPYLEPNDINGPDKQVECREAFEFFQDFVGVRVNFGKENDGESRSRGSSRHAKTPPQFFTTHEGFGCPGIWNYLPVLNLHSGDDFRLPLDSCPWLRACICGARSRMKCYTIAYPAKSTWDVEEWKRLVAELGGELISEEDVGKVVAEEEVQGSAQVADEHDIEGAGKQVDQGNEGNDA</sequence>
<comment type="caution">
    <text evidence="1">The sequence shown here is derived from an EMBL/GenBank/DDBJ whole genome shotgun (WGS) entry which is preliminary data.</text>
</comment>
<evidence type="ECO:0000313" key="1">
    <source>
        <dbReference type="EMBL" id="KAI3676096.1"/>
    </source>
</evidence>
<accession>A0ACB8XXG6</accession>
<reference evidence="2" key="1">
    <citation type="journal article" date="2022" name="Mol. Ecol. Resour.">
        <title>The genomes of chicory, endive, great burdock and yacon provide insights into Asteraceae palaeo-polyploidization history and plant inulin production.</title>
        <authorList>
            <person name="Fan W."/>
            <person name="Wang S."/>
            <person name="Wang H."/>
            <person name="Wang A."/>
            <person name="Jiang F."/>
            <person name="Liu H."/>
            <person name="Zhao H."/>
            <person name="Xu D."/>
            <person name="Zhang Y."/>
        </authorList>
    </citation>
    <scope>NUCLEOTIDE SEQUENCE [LARGE SCALE GENOMIC DNA]</scope>
    <source>
        <strain evidence="2">cv. Yunnan</strain>
    </source>
</reference>
<name>A0ACB8XXG6_9ASTR</name>
<proteinExistence type="predicted"/>
<keyword evidence="2" id="KW-1185">Reference proteome</keyword>
<reference evidence="1 2" key="2">
    <citation type="journal article" date="2022" name="Mol. Ecol. Resour.">
        <title>The genomes of chicory, endive, great burdock and yacon provide insights into Asteraceae paleo-polyploidization history and plant inulin production.</title>
        <authorList>
            <person name="Fan W."/>
            <person name="Wang S."/>
            <person name="Wang H."/>
            <person name="Wang A."/>
            <person name="Jiang F."/>
            <person name="Liu H."/>
            <person name="Zhao H."/>
            <person name="Xu D."/>
            <person name="Zhang Y."/>
        </authorList>
    </citation>
    <scope>NUCLEOTIDE SEQUENCE [LARGE SCALE GENOMIC DNA]</scope>
    <source>
        <strain evidence="2">cv. Yunnan</strain>
        <tissue evidence="1">Leaves</tissue>
    </source>
</reference>
<evidence type="ECO:0000313" key="2">
    <source>
        <dbReference type="Proteomes" id="UP001056120"/>
    </source>
</evidence>